<proteinExistence type="predicted"/>
<evidence type="ECO:0000313" key="5">
    <source>
        <dbReference type="Proteomes" id="UP000001422"/>
    </source>
</evidence>
<accession>Q7U7J7</accession>
<dbReference type="eggNOG" id="COG3898">
    <property type="taxonomic scope" value="Bacteria"/>
</dbReference>
<dbReference type="Proteomes" id="UP000001422">
    <property type="component" value="Chromosome"/>
</dbReference>
<feature type="domain" description="DUF4347" evidence="3">
    <location>
        <begin position="28"/>
        <end position="188"/>
    </location>
</feature>
<organism evidence="4 5">
    <name type="scientific">Parasynechococcus marenigrum (strain WH8102)</name>
    <dbReference type="NCBI Taxonomy" id="84588"/>
    <lineage>
        <taxon>Bacteria</taxon>
        <taxon>Bacillati</taxon>
        <taxon>Cyanobacteriota</taxon>
        <taxon>Cyanophyceae</taxon>
        <taxon>Synechococcales</taxon>
        <taxon>Prochlorococcaceae</taxon>
        <taxon>Parasynechococcus</taxon>
        <taxon>Parasynechococcus marenigrum</taxon>
    </lineage>
</organism>
<dbReference type="Pfam" id="PF17963">
    <property type="entry name" value="Big_9"/>
    <property type="match status" value="2"/>
</dbReference>
<keyword evidence="1" id="KW-0732">Signal</keyword>
<dbReference type="Pfam" id="PF13517">
    <property type="entry name" value="FG-GAP_3"/>
    <property type="match status" value="3"/>
</dbReference>
<gene>
    <name evidence="4" type="ordered locus">SYNW0985</name>
</gene>
<dbReference type="eggNOG" id="COG5625">
    <property type="taxonomic scope" value="Bacteria"/>
</dbReference>
<name>Q7U7J7_PARMW</name>
<dbReference type="STRING" id="84588.SYNW0985"/>
<dbReference type="Gene3D" id="2.60.40.3440">
    <property type="match status" value="2"/>
</dbReference>
<protein>
    <submittedName>
        <fullName evidence="4">Conserved hypothetical</fullName>
    </submittedName>
</protein>
<reference evidence="4 5" key="1">
    <citation type="journal article" date="2003" name="Nature">
        <title>The genome of a motile marine Synechococcus.</title>
        <authorList>
            <person name="Palenik B."/>
            <person name="Brahamsha B."/>
            <person name="Larimer F."/>
            <person name="Land M."/>
            <person name="Hauser L."/>
            <person name="Chain P."/>
            <person name="Lamerdin J."/>
            <person name="Regala W."/>
            <person name="Allen E.A."/>
            <person name="McCarren J."/>
            <person name="Paulsen I."/>
            <person name="Dufresne A."/>
            <person name="Partensky F."/>
            <person name="Webb E."/>
            <person name="Waterbury J."/>
        </authorList>
    </citation>
    <scope>NUCLEOTIDE SEQUENCE [LARGE SCALE GENOMIC DNA]</scope>
    <source>
        <strain evidence="4 5">WH8102</strain>
    </source>
</reference>
<dbReference type="NCBIfam" id="NF012211">
    <property type="entry name" value="tand_rpt_95"/>
    <property type="match status" value="2"/>
</dbReference>
<dbReference type="HOGENOM" id="CLU_230901_0_0_3"/>
<dbReference type="InterPro" id="IPR025592">
    <property type="entry name" value="DUF4347"/>
</dbReference>
<evidence type="ECO:0000259" key="3">
    <source>
        <dbReference type="Pfam" id="PF14252"/>
    </source>
</evidence>
<dbReference type="PANTHER" id="PTHR14139">
    <property type="entry name" value="CALSYNTENIN"/>
    <property type="match status" value="1"/>
</dbReference>
<dbReference type="EMBL" id="BX569691">
    <property type="protein sequence ID" value="CAE07500.1"/>
    <property type="molecule type" value="Genomic_DNA"/>
</dbReference>
<dbReference type="InterPro" id="IPR028994">
    <property type="entry name" value="Integrin_alpha_N"/>
</dbReference>
<dbReference type="SUPFAM" id="SSF69318">
    <property type="entry name" value="Integrin alpha N-terminal domain"/>
    <property type="match status" value="2"/>
</dbReference>
<evidence type="ECO:0000313" key="4">
    <source>
        <dbReference type="EMBL" id="CAE07500.1"/>
    </source>
</evidence>
<evidence type="ECO:0000256" key="1">
    <source>
        <dbReference type="ARBA" id="ARBA00022729"/>
    </source>
</evidence>
<dbReference type="InterPro" id="IPR013517">
    <property type="entry name" value="FG-GAP"/>
</dbReference>
<dbReference type="eggNOG" id="COG2931">
    <property type="taxonomic scope" value="Bacteria"/>
</dbReference>
<dbReference type="PANTHER" id="PTHR14139:SF2">
    <property type="entry name" value="CALSYNTENIN-1"/>
    <property type="match status" value="1"/>
</dbReference>
<feature type="region of interest" description="Disordered" evidence="2">
    <location>
        <begin position="2093"/>
        <end position="2115"/>
    </location>
</feature>
<dbReference type="eggNOG" id="COG3209">
    <property type="taxonomic scope" value="Bacteria"/>
</dbReference>
<keyword evidence="5" id="KW-1185">Reference proteome</keyword>
<sequence length="2230" mass="226715">MNKVVFSSFSLVDSGKFTSFTAAKASELIVADGACPQIRKLLTATEALVLWLDGQELPLETVSRALAERRTLGQPVDTLHWVSHGSPGELHLGDNRINSAYLLANAQNLANWELSNLALWSCRAGADHNFIALLEELTGTTIWSTANTLGCHEDGSSHWTLATRNASSAAASPALPVEPARRQAWQAQLNGAPVASGSPSLAAISEESTDPAGETVANLFSSSFSDVDSDTLAGIAITANAATASQGAWQYSTDDGSNWTAIATTGLADATALYLTTDAKLRFLPAADFSGTPGALTTRLIDNSAGIPAASSPSINPFGLADAANYIAPDFVDIDGDGDLDAFIGNNHGNTVFFQNNGTSDAPDFSGGSTTNPFGLADVGFYASPDFVDIDGDGDLDAFIGNSVGNTVFFLNTGTSAAPDFSGGSTTNPFGLADVGDRSTPVFADIDADGDLDAFIGQINGTTVFFLNTGTSAAPDFSGGSTTSAFGISDVGTRAAPDFVDIDGDGDLDAFIGGTDGTTAFFNNTGTSAAPDFTDDSTANPFGISNVGLAAAPVFADIDGDGLLDAFIGDRWGNTVFFHNTGTSSAPAFAAGFAGRSARANASTNASTIDVSTNGNTTDISAATLSLSTAVTAVNDSPTITGAGSTLAFTEGNGATVIDSSLTITDADDTNIESATVSISSGFQSAEDVLAFSNTSSISGSWNASTGVLTLTGSDSLANYKAALESVTYNNTSDNPNTSNRIISWVVNDGDTNSSAVTSTISVAAVNDAPVISGASATLAFSEEDGATPIDSSLTITDADDSNIESATITISSGFQSTEDVLAFLDTSAITGSWDASTGVLTLTGSGTLANYKAALESVTYNNTSDTPNTSNRIISWVVNDGDTNSSAVTSTISVAAVNDAPVIAGASATLAFSEGNGATIIDSSLTITDADDSNIESATVSISSGFQSAEDVLAFSDTSAIMGSWNASTGVLTLTGSDSLANYKAAFESVTYNNTSDNPNTADRTISWVVNDGDTNSSAVTSTITVTAVNNAPVISGASATLAFSEEDGATPIDSSLTITDADDTNIESATVSISSGFQSAEDVLAFLDTSSISGSWNASTGVLTLTGSGTLANYKAALESVTYNNTSDTPNTSNRIISWVVNDGDTNSSAVTSTISVAAVNDAPVIAGASATLAFSEGNGATIIDSSLTITDADDSNIESATVSISSGFQSAEDVLAFSDTSAITGSWNASTGVLTLTGSDSLANYKAAFESVTYNNTSDNPNTADRTISWVVNDGDTNSSAVTSTITVTAVNNAPVISGASATLAFSEEDGATPIDSSLTITDADDTNIESATVSISSGFQSAEDVLAFLDTSSISGSWNASTGVLTLTGSDSLANYKAALESVTYNNTSDNPNTADRTISWLVNDGDTDSSAVTSTITVTAVNDAPVTSGSPSLAAISEDSTDPVGDTVANLFSSSFSDVDGDSLVGIAITANAATASQGAWQYSTDDGSNWTAIATTGLADATALYLTTDAKLRFLPAADFSGTPGALTTRLIDNSAGIPAASSPSINPFGISDVGSNAAPVFADIDADGDLDAFIGNYDGNTVFFQNNGTSAVPDFSRGSTTNPFGISAVSGSGRYEARPDFVDIDGDGDLDAFIGNRGYRTFGDTLFFLNTGTSAAPDFSGGSTTNPFGLEKFGYYVAPEFVDIDGDGDLDAFIGNNDGNTVFFQNTGTSTAPDFSAGSTTNPFGISDVGDRSNPDFADIDGDGDLDALIGDIRGLTVFFQNTGTSAAPDFSGGSTTNPFGISDVGSRSAPDFADIDADGDLDAFIGNNDGNTVYFNNTGTSAAPAFTAGFAGSGPDRADASTVDVSTNGNTTDISAATLSLSTAVTVQVTDDDNNNETQVISLTVNAADDIVADSFSLNEDATLTYNVLSNDSFDGSHAISAISQGSNGSVEIVDADAGTLKYTPNEHFNGSDSFTYTVTSGGVTETATVSVTINQQNDAGSFGGDTSTSGAEGVTITGTLSFTDAADGDSTPNFTVSSAATSGTASINATTGAWTYTPNADFNGSDSFTVEVTDGDGNKETQTISLTIDEAVEDESGLIIIASTSSATDDETSDSGDDSQTFTNTSSTQTGIATLVENTASNDNLVTVTLPPGVSITSEGSADAQSSEEAQESLTESIQQLNSETETTDDLIGNVNNFINQLPDSTQVDVRTIVPTTTSTNLEQPIVFTGSSGSSTGDDQT</sequence>
<dbReference type="KEGG" id="syw:SYNW0985"/>
<evidence type="ECO:0000256" key="2">
    <source>
        <dbReference type="SAM" id="MobiDB-lite"/>
    </source>
</evidence>
<dbReference type="Gene3D" id="2.130.10.130">
    <property type="entry name" value="Integrin alpha, N-terminal"/>
    <property type="match status" value="1"/>
</dbReference>
<feature type="compositionally biased region" description="Acidic residues" evidence="2">
    <location>
        <begin position="2097"/>
        <end position="2106"/>
    </location>
</feature>
<dbReference type="Pfam" id="PF14252">
    <property type="entry name" value="DUF4347"/>
    <property type="match status" value="1"/>
</dbReference>